<evidence type="ECO:0000313" key="8">
    <source>
        <dbReference type="EMBL" id="KIW95968.1"/>
    </source>
</evidence>
<dbReference type="PROSITE" id="PS00687">
    <property type="entry name" value="ALDEHYDE_DEHYDR_GLU"/>
    <property type="match status" value="1"/>
</dbReference>
<evidence type="ECO:0000256" key="4">
    <source>
        <dbReference type="ARBA" id="ARBA00049194"/>
    </source>
</evidence>
<dbReference type="SUPFAM" id="SSF53720">
    <property type="entry name" value="ALDH-like"/>
    <property type="match status" value="1"/>
</dbReference>
<name>A0A0D2HR80_CLAB1</name>
<dbReference type="Gene3D" id="3.40.309.10">
    <property type="entry name" value="Aldehyde Dehydrogenase, Chain A, domain 2"/>
    <property type="match status" value="1"/>
</dbReference>
<evidence type="ECO:0000256" key="5">
    <source>
        <dbReference type="PROSITE-ProRule" id="PRU10007"/>
    </source>
</evidence>
<evidence type="ECO:0000256" key="6">
    <source>
        <dbReference type="RuleBase" id="RU003345"/>
    </source>
</evidence>
<evidence type="ECO:0000313" key="9">
    <source>
        <dbReference type="Proteomes" id="UP000053789"/>
    </source>
</evidence>
<comment type="catalytic activity">
    <reaction evidence="4">
        <text>an aldehyde + NAD(+) + H2O = a carboxylate + NADH + 2 H(+)</text>
        <dbReference type="Rhea" id="RHEA:16185"/>
        <dbReference type="ChEBI" id="CHEBI:15377"/>
        <dbReference type="ChEBI" id="CHEBI:15378"/>
        <dbReference type="ChEBI" id="CHEBI:17478"/>
        <dbReference type="ChEBI" id="CHEBI:29067"/>
        <dbReference type="ChEBI" id="CHEBI:57540"/>
        <dbReference type="ChEBI" id="CHEBI:57945"/>
        <dbReference type="EC" id="1.2.1.3"/>
    </reaction>
</comment>
<dbReference type="InterPro" id="IPR016161">
    <property type="entry name" value="Ald_DH/histidinol_DH"/>
</dbReference>
<gene>
    <name evidence="8" type="ORF">Z519_03034</name>
</gene>
<dbReference type="FunFam" id="3.40.605.10:FF:000007">
    <property type="entry name" value="NAD/NADP-dependent betaine aldehyde dehydrogenase"/>
    <property type="match status" value="1"/>
</dbReference>
<dbReference type="EC" id="1.2.1.3" evidence="3"/>
<dbReference type="PANTHER" id="PTHR11699">
    <property type="entry name" value="ALDEHYDE DEHYDROGENASE-RELATED"/>
    <property type="match status" value="1"/>
</dbReference>
<accession>A0A0D2HR80</accession>
<feature type="active site" evidence="5">
    <location>
        <position position="255"/>
    </location>
</feature>
<dbReference type="OrthoDB" id="310895at2759"/>
<dbReference type="InterPro" id="IPR016162">
    <property type="entry name" value="Ald_DH_N"/>
</dbReference>
<proteinExistence type="inferred from homology"/>
<dbReference type="VEuPathDB" id="FungiDB:Z519_03034"/>
<evidence type="ECO:0000256" key="3">
    <source>
        <dbReference type="ARBA" id="ARBA00024226"/>
    </source>
</evidence>
<organism evidence="8 9">
    <name type="scientific">Cladophialophora bantiana (strain ATCC 10958 / CBS 173.52 / CDC B-1940 / NIH 8579)</name>
    <name type="common">Xylohypha bantiana</name>
    <dbReference type="NCBI Taxonomy" id="1442370"/>
    <lineage>
        <taxon>Eukaryota</taxon>
        <taxon>Fungi</taxon>
        <taxon>Dikarya</taxon>
        <taxon>Ascomycota</taxon>
        <taxon>Pezizomycotina</taxon>
        <taxon>Eurotiomycetes</taxon>
        <taxon>Chaetothyriomycetidae</taxon>
        <taxon>Chaetothyriales</taxon>
        <taxon>Herpotrichiellaceae</taxon>
        <taxon>Cladophialophora</taxon>
    </lineage>
</organism>
<sequence length="485" mass="52431">MLESKFWLPDRSYIHGKWIESSKRETLTLYSAHDDSVVLEGLQCANAADVDVAVDSAEKALPVWKAMNTNQKRAAFLRFADLVVESAGRCGYLEAIVVGKPAHFAAREAYMVAEWFRFYAGFIDKFGGECHPADDEGYLRLVRREPYGICASINPFNAPLSTFAFKVAPALAAGNVMIAKVSEYNPLSTLIMGELATKAGFPPGVLNMIVGTAEAGIALSHHMRIRNISFTGSVAVGKQVQLAAANSNLKTVTLELGGKSPFLVFEDADLEKAIASSASNILTLNGQGCILGTRVYVHESLAEDFVAGMKAKMDKYCETLGNNPLDTTTTSMPLAHQAQLQRVLGFLETGKKEASCVRGGARFSTKGCYVEPTIFFKPPPDAEIVRKEIFGPVLCILTFSTEEEAIAAANDTEFGLGAYIFTKSIDRALRVSAQLEAGTVCINNTAVVHPSVPFGGYKSSGVGRENGISALHHFTQEKSVIIKYD</sequence>
<dbReference type="GeneID" id="27695962"/>
<keyword evidence="2 6" id="KW-0560">Oxidoreductase</keyword>
<dbReference type="InterPro" id="IPR016163">
    <property type="entry name" value="Ald_DH_C"/>
</dbReference>
<reference evidence="8" key="1">
    <citation type="submission" date="2015-01" db="EMBL/GenBank/DDBJ databases">
        <title>The Genome Sequence of Cladophialophora bantiana CBS 173.52.</title>
        <authorList>
            <consortium name="The Broad Institute Genomics Platform"/>
            <person name="Cuomo C."/>
            <person name="de Hoog S."/>
            <person name="Gorbushina A."/>
            <person name="Stielow B."/>
            <person name="Teixiera M."/>
            <person name="Abouelleil A."/>
            <person name="Chapman S.B."/>
            <person name="Priest M."/>
            <person name="Young S.K."/>
            <person name="Wortman J."/>
            <person name="Nusbaum C."/>
            <person name="Birren B."/>
        </authorList>
    </citation>
    <scope>NUCLEOTIDE SEQUENCE [LARGE SCALE GENOMIC DNA]</scope>
    <source>
        <strain evidence="8">CBS 173.52</strain>
    </source>
</reference>
<dbReference type="Gene3D" id="3.40.605.10">
    <property type="entry name" value="Aldehyde Dehydrogenase, Chain A, domain 1"/>
    <property type="match status" value="1"/>
</dbReference>
<dbReference type="Pfam" id="PF00171">
    <property type="entry name" value="Aldedh"/>
    <property type="match status" value="1"/>
</dbReference>
<evidence type="ECO:0000259" key="7">
    <source>
        <dbReference type="Pfam" id="PF00171"/>
    </source>
</evidence>
<dbReference type="HOGENOM" id="CLU_005391_0_1_1"/>
<dbReference type="RefSeq" id="XP_016622637.1">
    <property type="nucleotide sequence ID" value="XM_016760787.1"/>
</dbReference>
<dbReference type="InterPro" id="IPR015590">
    <property type="entry name" value="Aldehyde_DH_dom"/>
</dbReference>
<dbReference type="AlphaFoldDB" id="A0A0D2HR80"/>
<evidence type="ECO:0000256" key="1">
    <source>
        <dbReference type="ARBA" id="ARBA00009986"/>
    </source>
</evidence>
<dbReference type="InterPro" id="IPR029510">
    <property type="entry name" value="Ald_DH_CS_GLU"/>
</dbReference>
<dbReference type="FunFam" id="3.40.309.10:FF:000012">
    <property type="entry name" value="Betaine aldehyde dehydrogenase"/>
    <property type="match status" value="1"/>
</dbReference>
<comment type="similarity">
    <text evidence="1 6">Belongs to the aldehyde dehydrogenase family.</text>
</comment>
<dbReference type="Proteomes" id="UP000053789">
    <property type="component" value="Unassembled WGS sequence"/>
</dbReference>
<protein>
    <recommendedName>
        <fullName evidence="3">aldehyde dehydrogenase (NAD(+))</fullName>
        <ecNumber evidence="3">1.2.1.3</ecNumber>
    </recommendedName>
</protein>
<dbReference type="EMBL" id="KN846983">
    <property type="protein sequence ID" value="KIW95968.1"/>
    <property type="molecule type" value="Genomic_DNA"/>
</dbReference>
<evidence type="ECO:0000256" key="2">
    <source>
        <dbReference type="ARBA" id="ARBA00023002"/>
    </source>
</evidence>
<feature type="domain" description="Aldehyde dehydrogenase" evidence="7">
    <location>
        <begin position="18"/>
        <end position="480"/>
    </location>
</feature>
<keyword evidence="9" id="KW-1185">Reference proteome</keyword>
<dbReference type="GO" id="GO:0004029">
    <property type="term" value="F:aldehyde dehydrogenase (NAD+) activity"/>
    <property type="evidence" value="ECO:0007669"/>
    <property type="project" value="UniProtKB-EC"/>
</dbReference>